<dbReference type="AlphaFoldDB" id="A0A6J4L4Q4"/>
<evidence type="ECO:0000313" key="6">
    <source>
        <dbReference type="EMBL" id="CAA9322844.1"/>
    </source>
</evidence>
<keyword evidence="3" id="KW-0547">Nucleotide-binding</keyword>
<dbReference type="InterPro" id="IPR050763">
    <property type="entry name" value="ABC_transporter_ATP-binding"/>
</dbReference>
<reference evidence="6" key="1">
    <citation type="submission" date="2020-02" db="EMBL/GenBank/DDBJ databases">
        <authorList>
            <person name="Meier V. D."/>
        </authorList>
    </citation>
    <scope>NUCLEOTIDE SEQUENCE</scope>
    <source>
        <strain evidence="6">AVDCRST_MAG93</strain>
    </source>
</reference>
<evidence type="ECO:0000256" key="3">
    <source>
        <dbReference type="ARBA" id="ARBA00022741"/>
    </source>
</evidence>
<dbReference type="InterPro" id="IPR027417">
    <property type="entry name" value="P-loop_NTPase"/>
</dbReference>
<dbReference type="PANTHER" id="PTHR42711:SF5">
    <property type="entry name" value="ABC TRANSPORTER ATP-BINDING PROTEIN NATA"/>
    <property type="match status" value="1"/>
</dbReference>
<organism evidence="6">
    <name type="scientific">uncultured Chloroflexia bacterium</name>
    <dbReference type="NCBI Taxonomy" id="1672391"/>
    <lineage>
        <taxon>Bacteria</taxon>
        <taxon>Bacillati</taxon>
        <taxon>Chloroflexota</taxon>
        <taxon>Chloroflexia</taxon>
        <taxon>environmental samples</taxon>
    </lineage>
</organism>
<dbReference type="SUPFAM" id="SSF52540">
    <property type="entry name" value="P-loop containing nucleoside triphosphate hydrolases"/>
    <property type="match status" value="1"/>
</dbReference>
<keyword evidence="4 6" id="KW-0067">ATP-binding</keyword>
<evidence type="ECO:0000256" key="2">
    <source>
        <dbReference type="ARBA" id="ARBA00022448"/>
    </source>
</evidence>
<name>A0A6J4L4Q4_9CHLR</name>
<gene>
    <name evidence="6" type="ORF">AVDCRST_MAG93-5828</name>
</gene>
<dbReference type="EMBL" id="CADCTR010001961">
    <property type="protein sequence ID" value="CAA9322844.1"/>
    <property type="molecule type" value="Genomic_DNA"/>
</dbReference>
<dbReference type="InterPro" id="IPR003439">
    <property type="entry name" value="ABC_transporter-like_ATP-bd"/>
</dbReference>
<accession>A0A6J4L4Q4</accession>
<proteinExistence type="inferred from homology"/>
<dbReference type="PANTHER" id="PTHR42711">
    <property type="entry name" value="ABC TRANSPORTER ATP-BINDING PROTEIN"/>
    <property type="match status" value="1"/>
</dbReference>
<evidence type="ECO:0000256" key="1">
    <source>
        <dbReference type="ARBA" id="ARBA00005417"/>
    </source>
</evidence>
<dbReference type="Gene3D" id="3.40.50.300">
    <property type="entry name" value="P-loop containing nucleotide triphosphate hydrolases"/>
    <property type="match status" value="1"/>
</dbReference>
<protein>
    <submittedName>
        <fullName evidence="6">Efflux ABC transporter, ATP-binding protein</fullName>
    </submittedName>
</protein>
<comment type="similarity">
    <text evidence="1">Belongs to the ABC transporter superfamily.</text>
</comment>
<dbReference type="GO" id="GO:0005524">
    <property type="term" value="F:ATP binding"/>
    <property type="evidence" value="ECO:0007669"/>
    <property type="project" value="UniProtKB-KW"/>
</dbReference>
<feature type="non-terminal residue" evidence="6">
    <location>
        <position position="140"/>
    </location>
</feature>
<dbReference type="Pfam" id="PF00005">
    <property type="entry name" value="ABC_tran"/>
    <property type="match status" value="1"/>
</dbReference>
<feature type="domain" description="ABC transporter" evidence="5">
    <location>
        <begin position="18"/>
        <end position="140"/>
    </location>
</feature>
<keyword evidence="2" id="KW-0813">Transport</keyword>
<sequence length="140" mass="15541">MISAENLHKYFGEFHAVRGISLEVRPGEVLALLGPNGAGKSTTVRMLTAILQPTHGRASIAGYDVASEPQHVRAQVGLLTEYPGLYLRMTALKYLLFFARLQGLPSAEAAPRAEELLRRFGLWEARSRKLDSYSKGMRQK</sequence>
<dbReference type="GO" id="GO:0016887">
    <property type="term" value="F:ATP hydrolysis activity"/>
    <property type="evidence" value="ECO:0007669"/>
    <property type="project" value="InterPro"/>
</dbReference>
<evidence type="ECO:0000259" key="5">
    <source>
        <dbReference type="Pfam" id="PF00005"/>
    </source>
</evidence>
<evidence type="ECO:0000256" key="4">
    <source>
        <dbReference type="ARBA" id="ARBA00022840"/>
    </source>
</evidence>